<reference evidence="1 2" key="1">
    <citation type="journal article" date="2011" name="J. Bacteriol.">
        <title>Comparative genomics of 28 Salmonella enterica isolates: evidence for CRISPR-mediated adaptive sublineage evolution.</title>
        <authorList>
            <person name="Fricke W.F."/>
            <person name="Mammel M.K."/>
            <person name="McDermott P.F."/>
            <person name="Tartera C."/>
            <person name="White D.G."/>
            <person name="Leclerc J.E."/>
            <person name="Ravel J."/>
            <person name="Cebula T.A."/>
        </authorList>
    </citation>
    <scope>NUCLEOTIDE SEQUENCE [LARGE SCALE GENOMIC DNA]</scope>
    <source>
        <strain evidence="1 2">SL476</strain>
    </source>
</reference>
<evidence type="ECO:0000313" key="1">
    <source>
        <dbReference type="EMBL" id="ACF67808.1"/>
    </source>
</evidence>
<accession>A0A6C6ZLW4</accession>
<evidence type="ECO:0000313" key="2">
    <source>
        <dbReference type="Proteomes" id="UP000001866"/>
    </source>
</evidence>
<dbReference type="EMBL" id="CP001120">
    <property type="protein sequence ID" value="ACF67808.1"/>
    <property type="molecule type" value="Genomic_DNA"/>
</dbReference>
<gene>
    <name evidence="1" type="ordered locus">SeHA_C2641</name>
</gene>
<dbReference type="Proteomes" id="UP000001866">
    <property type="component" value="Chromosome"/>
</dbReference>
<dbReference type="AlphaFoldDB" id="A0A6C6ZLW4"/>
<proteinExistence type="predicted"/>
<dbReference type="KEGG" id="seh:SeHA_C2641"/>
<organism evidence="1 2">
    <name type="scientific">Salmonella heidelberg (strain SL476)</name>
    <dbReference type="NCBI Taxonomy" id="454169"/>
    <lineage>
        <taxon>Bacteria</taxon>
        <taxon>Pseudomonadati</taxon>
        <taxon>Pseudomonadota</taxon>
        <taxon>Gammaproteobacteria</taxon>
        <taxon>Enterobacterales</taxon>
        <taxon>Enterobacteriaceae</taxon>
        <taxon>Salmonella</taxon>
    </lineage>
</organism>
<protein>
    <submittedName>
        <fullName evidence="1">Uncharacterized protein</fullName>
    </submittedName>
</protein>
<name>A0A6C6ZLW4_SALHS</name>
<sequence length="37" mass="4527">MFFYKRYRQPAPVLGMHGEAGTEKNEKNFSFFQFYYP</sequence>